<dbReference type="InterPro" id="IPR011057">
    <property type="entry name" value="Mss4-like_sf"/>
</dbReference>
<sequence>MKVEGGCYCGKVRYVAEGEPMRKGQCHCRECQFITGGAPNMFLVMPSAGFAYTKGAPKQFTRGDLENPVTREFCPDCGTHMATRPPGRPVIVVKVGTLDDPKLYGGPQMAIFTIDKQPFHQIPDGLPSFERMPQR</sequence>
<dbReference type="GO" id="GO:0046872">
    <property type="term" value="F:metal ion binding"/>
    <property type="evidence" value="ECO:0007669"/>
    <property type="project" value="UniProtKB-KW"/>
</dbReference>
<keyword evidence="4" id="KW-0456">Lyase</keyword>
<evidence type="ECO:0000256" key="2">
    <source>
        <dbReference type="ARBA" id="ARBA00022723"/>
    </source>
</evidence>
<name>A0A512N5K3_9HYPH</name>
<evidence type="ECO:0000256" key="4">
    <source>
        <dbReference type="ARBA" id="ARBA00023239"/>
    </source>
</evidence>
<feature type="domain" description="CENP-V/GFA" evidence="5">
    <location>
        <begin position="3"/>
        <end position="120"/>
    </location>
</feature>
<gene>
    <name evidence="6" type="ORF">RSO01_14220</name>
</gene>
<dbReference type="InterPro" id="IPR006913">
    <property type="entry name" value="CENP-V/GFA"/>
</dbReference>
<dbReference type="RefSeq" id="WP_147147640.1">
    <property type="nucleotide sequence ID" value="NZ_BKAJ01000029.1"/>
</dbReference>
<dbReference type="OrthoDB" id="9807246at2"/>
<dbReference type="PANTHER" id="PTHR33337">
    <property type="entry name" value="GFA DOMAIN-CONTAINING PROTEIN"/>
    <property type="match status" value="1"/>
</dbReference>
<evidence type="ECO:0000256" key="1">
    <source>
        <dbReference type="ARBA" id="ARBA00005495"/>
    </source>
</evidence>
<evidence type="ECO:0000313" key="6">
    <source>
        <dbReference type="EMBL" id="GEP54256.1"/>
    </source>
</evidence>
<dbReference type="PANTHER" id="PTHR33337:SF40">
    <property type="entry name" value="CENP-V_GFA DOMAIN-CONTAINING PROTEIN-RELATED"/>
    <property type="match status" value="1"/>
</dbReference>
<reference evidence="6 7" key="1">
    <citation type="submission" date="2019-07" db="EMBL/GenBank/DDBJ databases">
        <title>Whole genome shotgun sequence of Reyranella soli NBRC 108950.</title>
        <authorList>
            <person name="Hosoyama A."/>
            <person name="Uohara A."/>
            <person name="Ohji S."/>
            <person name="Ichikawa N."/>
        </authorList>
    </citation>
    <scope>NUCLEOTIDE SEQUENCE [LARGE SCALE GENOMIC DNA]</scope>
    <source>
        <strain evidence="6 7">NBRC 108950</strain>
    </source>
</reference>
<dbReference type="AlphaFoldDB" id="A0A512N5K3"/>
<accession>A0A512N5K3</accession>
<dbReference type="SUPFAM" id="SSF51316">
    <property type="entry name" value="Mss4-like"/>
    <property type="match status" value="1"/>
</dbReference>
<comment type="similarity">
    <text evidence="1">Belongs to the Gfa family.</text>
</comment>
<keyword evidence="3" id="KW-0862">Zinc</keyword>
<keyword evidence="2" id="KW-0479">Metal-binding</keyword>
<dbReference type="GO" id="GO:0016846">
    <property type="term" value="F:carbon-sulfur lyase activity"/>
    <property type="evidence" value="ECO:0007669"/>
    <property type="project" value="InterPro"/>
</dbReference>
<protein>
    <recommendedName>
        <fullName evidence="5">CENP-V/GFA domain-containing protein</fullName>
    </recommendedName>
</protein>
<dbReference type="EMBL" id="BKAJ01000029">
    <property type="protein sequence ID" value="GEP54256.1"/>
    <property type="molecule type" value="Genomic_DNA"/>
</dbReference>
<dbReference type="Proteomes" id="UP000321058">
    <property type="component" value="Unassembled WGS sequence"/>
</dbReference>
<dbReference type="PROSITE" id="PS51891">
    <property type="entry name" value="CENP_V_GFA"/>
    <property type="match status" value="1"/>
</dbReference>
<evidence type="ECO:0000256" key="3">
    <source>
        <dbReference type="ARBA" id="ARBA00022833"/>
    </source>
</evidence>
<proteinExistence type="inferred from homology"/>
<keyword evidence="7" id="KW-1185">Reference proteome</keyword>
<evidence type="ECO:0000259" key="5">
    <source>
        <dbReference type="PROSITE" id="PS51891"/>
    </source>
</evidence>
<comment type="caution">
    <text evidence="6">The sequence shown here is derived from an EMBL/GenBank/DDBJ whole genome shotgun (WGS) entry which is preliminary data.</text>
</comment>
<evidence type="ECO:0000313" key="7">
    <source>
        <dbReference type="Proteomes" id="UP000321058"/>
    </source>
</evidence>
<organism evidence="6 7">
    <name type="scientific">Reyranella soli</name>
    <dbReference type="NCBI Taxonomy" id="1230389"/>
    <lineage>
        <taxon>Bacteria</taxon>
        <taxon>Pseudomonadati</taxon>
        <taxon>Pseudomonadota</taxon>
        <taxon>Alphaproteobacteria</taxon>
        <taxon>Hyphomicrobiales</taxon>
        <taxon>Reyranellaceae</taxon>
        <taxon>Reyranella</taxon>
    </lineage>
</organism>
<dbReference type="Pfam" id="PF04828">
    <property type="entry name" value="GFA"/>
    <property type="match status" value="1"/>
</dbReference>
<dbReference type="Gene3D" id="3.90.1590.10">
    <property type="entry name" value="glutathione-dependent formaldehyde- activating enzyme (gfa)"/>
    <property type="match status" value="1"/>
</dbReference>